<evidence type="ECO:0000259" key="8">
    <source>
        <dbReference type="Pfam" id="PF13802"/>
    </source>
</evidence>
<dbReference type="GO" id="GO:0005975">
    <property type="term" value="P:carbohydrate metabolic process"/>
    <property type="evidence" value="ECO:0007669"/>
    <property type="project" value="InterPro"/>
</dbReference>
<comment type="catalytic activity">
    <reaction evidence="4">
        <text>Hydrolysis of terminal, non-reducing alpha-D-xylose residues with release of alpha-D-xylose.</text>
        <dbReference type="EC" id="3.2.1.177"/>
    </reaction>
</comment>
<keyword evidence="2 6" id="KW-0378">Hydrolase</keyword>
<evidence type="ECO:0000256" key="3">
    <source>
        <dbReference type="ARBA" id="ARBA00023295"/>
    </source>
</evidence>
<dbReference type="AlphaFoldDB" id="A0A367YV36"/>
<dbReference type="FunFam" id="3.20.20.80:FF:000053">
    <property type="entry name" value="Alpha-xylosidase YicI"/>
    <property type="match status" value="1"/>
</dbReference>
<dbReference type="NCBIfam" id="NF007940">
    <property type="entry name" value="PRK10658.1"/>
    <property type="match status" value="1"/>
</dbReference>
<proteinExistence type="inferred from homology"/>
<evidence type="ECO:0000256" key="4">
    <source>
        <dbReference type="ARBA" id="ARBA00052064"/>
    </source>
</evidence>
<gene>
    <name evidence="10" type="ORF">DT076_09435</name>
</gene>
<dbReference type="Pfam" id="PF01055">
    <property type="entry name" value="Glyco_hydro_31_2nd"/>
    <property type="match status" value="1"/>
</dbReference>
<organism evidence="10 11">
    <name type="scientific">Desertihabitans brevis</name>
    <dbReference type="NCBI Taxonomy" id="2268447"/>
    <lineage>
        <taxon>Bacteria</taxon>
        <taxon>Bacillati</taxon>
        <taxon>Actinomycetota</taxon>
        <taxon>Actinomycetes</taxon>
        <taxon>Propionibacteriales</taxon>
        <taxon>Propionibacteriaceae</taxon>
        <taxon>Desertihabitans</taxon>
    </lineage>
</organism>
<evidence type="ECO:0000259" key="7">
    <source>
        <dbReference type="Pfam" id="PF01055"/>
    </source>
</evidence>
<feature type="domain" description="Glycoside hydrolase family 31 N-terminal" evidence="8">
    <location>
        <begin position="54"/>
        <end position="218"/>
    </location>
</feature>
<dbReference type="GO" id="GO:0061634">
    <property type="term" value="F:alpha-D-xyloside xylohydrolase"/>
    <property type="evidence" value="ECO:0007669"/>
    <property type="project" value="UniProtKB-EC"/>
</dbReference>
<comment type="similarity">
    <text evidence="1 6">Belongs to the glycosyl hydrolase 31 family.</text>
</comment>
<feature type="domain" description="Glycoside hydrolase family 31 TIM barrel" evidence="7">
    <location>
        <begin position="262"/>
        <end position="573"/>
    </location>
</feature>
<comment type="caution">
    <text evidence="10">The sequence shown here is derived from an EMBL/GenBank/DDBJ whole genome shotgun (WGS) entry which is preliminary data.</text>
</comment>
<dbReference type="RefSeq" id="WP_114126431.1">
    <property type="nucleotide sequence ID" value="NZ_QOUI01000005.1"/>
</dbReference>
<dbReference type="SUPFAM" id="SSF51011">
    <property type="entry name" value="Glycosyl hydrolase domain"/>
    <property type="match status" value="1"/>
</dbReference>
<dbReference type="InterPro" id="IPR017853">
    <property type="entry name" value="GH"/>
</dbReference>
<dbReference type="InterPro" id="IPR013780">
    <property type="entry name" value="Glyco_hydro_b"/>
</dbReference>
<name>A0A367YV36_9ACTN</name>
<dbReference type="CDD" id="cd06593">
    <property type="entry name" value="GH31_xylosidase_YicI"/>
    <property type="match status" value="1"/>
</dbReference>
<dbReference type="InterPro" id="IPR050985">
    <property type="entry name" value="Alpha-glycosidase_related"/>
</dbReference>
<dbReference type="Gene3D" id="3.20.20.80">
    <property type="entry name" value="Glycosidases"/>
    <property type="match status" value="1"/>
</dbReference>
<dbReference type="Gene3D" id="2.60.40.1180">
    <property type="entry name" value="Golgi alpha-mannosidase II"/>
    <property type="match status" value="2"/>
</dbReference>
<keyword evidence="11" id="KW-1185">Reference proteome</keyword>
<dbReference type="GO" id="GO:0030246">
    <property type="term" value="F:carbohydrate binding"/>
    <property type="evidence" value="ECO:0007669"/>
    <property type="project" value="InterPro"/>
</dbReference>
<dbReference type="PANTHER" id="PTHR43053">
    <property type="entry name" value="GLYCOSIDASE FAMILY 31"/>
    <property type="match status" value="1"/>
</dbReference>
<dbReference type="Proteomes" id="UP000252770">
    <property type="component" value="Unassembled WGS sequence"/>
</dbReference>
<evidence type="ECO:0000313" key="11">
    <source>
        <dbReference type="Proteomes" id="UP000252770"/>
    </source>
</evidence>
<evidence type="ECO:0000259" key="9">
    <source>
        <dbReference type="Pfam" id="PF21365"/>
    </source>
</evidence>
<dbReference type="PANTHER" id="PTHR43053:SF4">
    <property type="entry name" value="MYOGENESIS-REGULATING GLYCOSIDASE"/>
    <property type="match status" value="1"/>
</dbReference>
<reference evidence="10 11" key="1">
    <citation type="submission" date="2018-07" db="EMBL/GenBank/DDBJ databases">
        <title>Desertimonas flava gen. nov. sp. nov.</title>
        <authorList>
            <person name="Liu S."/>
        </authorList>
    </citation>
    <scope>NUCLEOTIDE SEQUENCE [LARGE SCALE GENOMIC DNA]</scope>
    <source>
        <strain evidence="10 11">16Sb5-5</strain>
    </source>
</reference>
<dbReference type="Gene3D" id="2.60.40.1760">
    <property type="entry name" value="glycosyl hydrolase (family 31)"/>
    <property type="match status" value="1"/>
</dbReference>
<dbReference type="CDD" id="cd14752">
    <property type="entry name" value="GH31_N"/>
    <property type="match status" value="1"/>
</dbReference>
<accession>A0A367YV36</accession>
<dbReference type="Pfam" id="PF13802">
    <property type="entry name" value="Gal_mutarotas_2"/>
    <property type="match status" value="1"/>
</dbReference>
<dbReference type="SUPFAM" id="SSF74650">
    <property type="entry name" value="Galactose mutarotase-like"/>
    <property type="match status" value="1"/>
</dbReference>
<evidence type="ECO:0000256" key="1">
    <source>
        <dbReference type="ARBA" id="ARBA00007806"/>
    </source>
</evidence>
<dbReference type="SUPFAM" id="SSF51445">
    <property type="entry name" value="(Trans)glycosidases"/>
    <property type="match status" value="1"/>
</dbReference>
<sequence length="758" mass="84392">MRFTDGYWQLLPGVSVLRPQEVESHEFDGQRLVLYAPTARITKRGDTLNRPVVTVTVTSPAEGVLGVRIEHHRGRLPRYPAFELTTDPDVEVRCEEGEGWVSLSSGPLTARFATDGGWACDFLEGDRVLTSSSGRSIGLVTDGEGRHFVHEQLGLSVGEQLFGMGERFAPFVRNGQSVDLWNSDGGTSSDQAYKNVPFYLSDRGYGVFVDHPERVSFEVGTEVVSRTQFSVEGEHLQYYVVAGPTPADVLDRYTRLTGRPGAVPDWSYGLWLSTSFTTSYDEQTVTSFVDGMAERDLPLSVFHFDCFWMRQFHWCDFVWDPATFPDPTGMLQRLRDKGLRISAWINPYIAQRSALFEEGREFGYLLRTTDGDVWQWDMWQAGMALVDFTNPDAVEWYSSKLKTLLDQGVDAFKTDFGERIPTEGVRWHNGGDPERMHNWYAQAYNKAVHDLLVRERGETEAVLFARSATAGGQQFPVHWGGDCESTFVSMAESLRGGLSLGLSGFGYWSHDIGGFEGTPDPAVFKRWVAFGLLSSHSRLHGSSSYRVPWAFDEEAVDVTRQFTRLKMSLMPYLRRLGAEATERGLPVMRAMLLEHPGDRTARGLDTQYMLGDSLLVAPVLDAAGDVEYYLPAGTWTHLLTGERRQGPGWIAERHGFDSLPLYVREGAVLPRGARTDRPDYDHVDGLTLEVRELAVGAETTVRVPTADGDATWVVSRDTDGIRVVATGTDKPWRVVQIGPAGTVTAEAPAVGATEARLP</sequence>
<dbReference type="InterPro" id="IPR025887">
    <property type="entry name" value="Glyco_hydro_31_N_dom"/>
</dbReference>
<feature type="domain" description="Glycosyl hydrolase family 31 C-terminal" evidence="9">
    <location>
        <begin position="584"/>
        <end position="669"/>
    </location>
</feature>
<evidence type="ECO:0000256" key="6">
    <source>
        <dbReference type="RuleBase" id="RU361185"/>
    </source>
</evidence>
<keyword evidence="3 6" id="KW-0326">Glycosidase</keyword>
<evidence type="ECO:0000256" key="5">
    <source>
        <dbReference type="ARBA" id="ARBA00066962"/>
    </source>
</evidence>
<evidence type="ECO:0000256" key="2">
    <source>
        <dbReference type="ARBA" id="ARBA00022801"/>
    </source>
</evidence>
<evidence type="ECO:0000313" key="10">
    <source>
        <dbReference type="EMBL" id="RCK69670.1"/>
    </source>
</evidence>
<dbReference type="SUPFAM" id="SSF117125">
    <property type="entry name" value="Putative glucosidase YicI, C-terminal domain"/>
    <property type="match status" value="1"/>
</dbReference>
<dbReference type="InterPro" id="IPR048395">
    <property type="entry name" value="Glyco_hydro_31_C"/>
</dbReference>
<dbReference type="InterPro" id="IPR000322">
    <property type="entry name" value="Glyco_hydro_31_TIM"/>
</dbReference>
<protein>
    <recommendedName>
        <fullName evidence="5">alpha-D-xyloside xylohydrolase</fullName>
        <ecNumber evidence="5">3.2.1.177</ecNumber>
    </recommendedName>
</protein>
<dbReference type="EC" id="3.2.1.177" evidence="5"/>
<dbReference type="EMBL" id="QOUI01000005">
    <property type="protein sequence ID" value="RCK69670.1"/>
    <property type="molecule type" value="Genomic_DNA"/>
</dbReference>
<dbReference type="InterPro" id="IPR011013">
    <property type="entry name" value="Gal_mutarotase_sf_dom"/>
</dbReference>
<dbReference type="Pfam" id="PF21365">
    <property type="entry name" value="Glyco_hydro_31_3rd"/>
    <property type="match status" value="1"/>
</dbReference>